<accession>A0AAI9E9V7</accession>
<comment type="caution">
    <text evidence="1">The sequence shown here is derived from an EMBL/GenBank/DDBJ whole genome shotgun (WGS) entry which is preliminary data.</text>
</comment>
<dbReference type="EMBL" id="CAVMBE010000017">
    <property type="protein sequence ID" value="CAK3971947.1"/>
    <property type="molecule type" value="Genomic_DNA"/>
</dbReference>
<sequence length="267" mass="29876">MSSSTASYYAQPIRLPAKRRSCTLTAVIGLEQPKARLNKEHFIYEVSFATDSRYSACKAFVRVPTSLATDSIRNDWDAVASDPNPRLQLQQDSDDRAVATFRNLLACVPNPHANQSADAVLFFRAMAVDFPDRPARAILHGEMAFPPSMDDLLTDYVELATALRSTEPANDQDDEPERRTVVFTRAPQKGREAEVEVWSPDGRHDWRGACKVVDVQRDTDDYGDIKEVTIYSAVPEAAVELLLQGTLRGESKQGRFEEIGDEDPTRR</sequence>
<dbReference type="Proteomes" id="UP001296104">
    <property type="component" value="Unassembled WGS sequence"/>
</dbReference>
<keyword evidence="2" id="KW-1185">Reference proteome</keyword>
<protein>
    <submittedName>
        <fullName evidence="1">Uncharacterized protein</fullName>
    </submittedName>
</protein>
<evidence type="ECO:0000313" key="2">
    <source>
        <dbReference type="Proteomes" id="UP001296104"/>
    </source>
</evidence>
<organism evidence="1 2">
    <name type="scientific">Lecanosticta acicola</name>
    <dbReference type="NCBI Taxonomy" id="111012"/>
    <lineage>
        <taxon>Eukaryota</taxon>
        <taxon>Fungi</taxon>
        <taxon>Dikarya</taxon>
        <taxon>Ascomycota</taxon>
        <taxon>Pezizomycotina</taxon>
        <taxon>Dothideomycetes</taxon>
        <taxon>Dothideomycetidae</taxon>
        <taxon>Mycosphaerellales</taxon>
        <taxon>Mycosphaerellaceae</taxon>
        <taxon>Lecanosticta</taxon>
    </lineage>
</organism>
<proteinExistence type="predicted"/>
<reference evidence="1" key="1">
    <citation type="submission" date="2023-11" db="EMBL/GenBank/DDBJ databases">
        <authorList>
            <person name="Alioto T."/>
            <person name="Alioto T."/>
            <person name="Gomez Garrido J."/>
        </authorList>
    </citation>
    <scope>NUCLEOTIDE SEQUENCE</scope>
</reference>
<dbReference type="AlphaFoldDB" id="A0AAI9E9V7"/>
<gene>
    <name evidence="1" type="ORF">LECACI_7A003606</name>
</gene>
<name>A0AAI9E9V7_9PEZI</name>
<evidence type="ECO:0000313" key="1">
    <source>
        <dbReference type="EMBL" id="CAK3971947.1"/>
    </source>
</evidence>